<dbReference type="Pfam" id="PF21312">
    <property type="entry name" value="WHD_ORC1"/>
    <property type="match status" value="1"/>
</dbReference>
<evidence type="ECO:0000256" key="2">
    <source>
        <dbReference type="ARBA" id="ARBA00008398"/>
    </source>
</evidence>
<evidence type="ECO:0000259" key="12">
    <source>
        <dbReference type="PROSITE" id="PS51038"/>
    </source>
</evidence>
<name>A7TNP8_VANPO</name>
<dbReference type="GO" id="GO:0043007">
    <property type="term" value="P:maintenance of rDNA"/>
    <property type="evidence" value="ECO:0007669"/>
    <property type="project" value="EnsemblFungi"/>
</dbReference>
<dbReference type="Pfam" id="PF00004">
    <property type="entry name" value="AAA"/>
    <property type="match status" value="1"/>
</dbReference>
<dbReference type="FunCoup" id="A7TNP8">
    <property type="interactions" value="503"/>
</dbReference>
<sequence>MAHSQKDLAGWKIVITDAENNVLDGSKRRSRRNAPKEYIHLERESDELRFTRGDSIIMYDEKVDSNIVYLVNEIRLNTMNNVVEILGMLYLGHDDLDPIKYLEQFDPDFVNDDRSDEEYVARIEQDVGKKRLFLTASLSEIWLMNFRGMANILEEEEAKDLTDKIEGKDFVVNYVCDPDSTNFVSIEFKGVRNKILECEPKEAEEFLKKVSLPKVNTNTIKSQEKEPKKIAKSMKSRKSVVEDIKLESESENNLASSSSDEEQDNSSDYANDNGNHISTDEEDIDNEEEGSGNDDNNDNISIDTDEEEYGRKNKRKRRTTQTTSVKAPRTKRKATSTVVDDNPRSGTPKTTSNQQNGLFIRKFTKRNVARAKKKYTPFSKRFKSIKDIPDLTKLAEFNQASADLEIARLEDKLRAPKGQKVVETIFSKVKKRLYSSHGREEIMKSTNFNDYLPGRENEFASIYLSLYSAVESGSATTVYVAGTPGVGKTLTVREVINEMQNSVDNGELPKFQYVELNGLKMVKPTDSYEVLWNKVSGERLTWGAAMESLEFYFNKVPREKKGIVVVLLDELDALVTKAQDIMYNFFNWTTYENAKLIVVAVANTMDLPERQLGNKVSSRIGFTRIMFAGYTHDELKNIINCKLQGLNDSYFYVNSKNGSAHLINPEEESSIDDENLPKHIKKVQLRMSDDAIEIAARKVASVSGDARRALKICKRAAEIAEQYYMSRHGYGYDGLPLEEIDDFDMENDEDVIALRKERANNKALEMTERDNDDSIQTVHISHIVKALNETVNSRTVKVIERLPFTVKLFLYALLNLMKKTMKQEQHLGDIIDEIKLLVDVNGKNKFIVEISKTLFGQDSSPNEPSQLRMVSWNFVLNQLIDSGIIIRQTLKNERKSTVKLNISTEDIKNAIEREDSLKGL</sequence>
<feature type="compositionally biased region" description="Polar residues" evidence="11">
    <location>
        <begin position="335"/>
        <end position="356"/>
    </location>
</feature>
<keyword evidence="8 10" id="KW-0238">DNA-binding</keyword>
<reference evidence="13 14" key="1">
    <citation type="journal article" date="2007" name="Proc. Natl. Acad. Sci. U.S.A.">
        <title>Independent sorting-out of thousands of duplicated gene pairs in two yeast species descended from a whole-genome duplication.</title>
        <authorList>
            <person name="Scannell D.R."/>
            <person name="Frank A.C."/>
            <person name="Conant G.C."/>
            <person name="Byrne K.P."/>
            <person name="Woolfit M."/>
            <person name="Wolfe K.H."/>
        </authorList>
    </citation>
    <scope>NUCLEOTIDE SEQUENCE [LARGE SCALE GENOMIC DNA]</scope>
    <source>
        <strain evidence="14">ATCC 22028 / DSM 70294 / BCRC 21397 / CBS 2163 / NBRC 10782 / NRRL Y-8283 / UCD 57-17</strain>
    </source>
</reference>
<evidence type="ECO:0000256" key="6">
    <source>
        <dbReference type="ARBA" id="ARBA00022840"/>
    </source>
</evidence>
<dbReference type="Pfam" id="PF17872">
    <property type="entry name" value="AAA_lid_10"/>
    <property type="match status" value="1"/>
</dbReference>
<evidence type="ECO:0000256" key="1">
    <source>
        <dbReference type="ARBA" id="ARBA00004123"/>
    </source>
</evidence>
<dbReference type="Gene3D" id="1.10.8.60">
    <property type="match status" value="1"/>
</dbReference>
<dbReference type="GO" id="GO:0016887">
    <property type="term" value="F:ATP hydrolysis activity"/>
    <property type="evidence" value="ECO:0007669"/>
    <property type="project" value="EnsemblFungi"/>
</dbReference>
<feature type="domain" description="BAH" evidence="12">
    <location>
        <begin position="48"/>
        <end position="187"/>
    </location>
</feature>
<dbReference type="RefSeq" id="XP_001643957.1">
    <property type="nucleotide sequence ID" value="XM_001643907.1"/>
</dbReference>
<dbReference type="GeneID" id="5544229"/>
<dbReference type="Proteomes" id="UP000000267">
    <property type="component" value="Unassembled WGS sequence"/>
</dbReference>
<dbReference type="HOGENOM" id="CLU_012774_1_1_1"/>
<dbReference type="GO" id="GO:0006267">
    <property type="term" value="P:pre-replicative complex assembly involved in nuclear cell cycle DNA replication"/>
    <property type="evidence" value="ECO:0007669"/>
    <property type="project" value="EnsemblFungi"/>
</dbReference>
<proteinExistence type="inferred from homology"/>
<dbReference type="GO" id="GO:0003688">
    <property type="term" value="F:DNA replication origin binding"/>
    <property type="evidence" value="ECO:0007669"/>
    <property type="project" value="EnsemblFungi"/>
</dbReference>
<dbReference type="EMBL" id="DS480433">
    <property type="protein sequence ID" value="EDO16099.1"/>
    <property type="molecule type" value="Genomic_DNA"/>
</dbReference>
<dbReference type="GO" id="GO:0005664">
    <property type="term" value="C:nuclear origin of replication recognition complex"/>
    <property type="evidence" value="ECO:0007669"/>
    <property type="project" value="EnsemblFungi"/>
</dbReference>
<dbReference type="SUPFAM" id="SSF52540">
    <property type="entry name" value="P-loop containing nucleoside triphosphate hydrolases"/>
    <property type="match status" value="1"/>
</dbReference>
<dbReference type="SUPFAM" id="SSF82061">
    <property type="entry name" value="BAH domain"/>
    <property type="match status" value="1"/>
</dbReference>
<dbReference type="Gene3D" id="2.30.30.490">
    <property type="match status" value="1"/>
</dbReference>
<dbReference type="InterPro" id="IPR050311">
    <property type="entry name" value="ORC1/CDC6"/>
</dbReference>
<dbReference type="InParanoid" id="A7TNP8"/>
<dbReference type="InterPro" id="IPR001025">
    <property type="entry name" value="BAH_dom"/>
</dbReference>
<comment type="subunit">
    <text evidence="10">ORC is composed of six subunits.</text>
</comment>
<dbReference type="PANTHER" id="PTHR10763">
    <property type="entry name" value="CELL DIVISION CONTROL PROTEIN 6-RELATED"/>
    <property type="match status" value="1"/>
</dbReference>
<dbReference type="PhylomeDB" id="A7TNP8"/>
<dbReference type="SMART" id="SM00382">
    <property type="entry name" value="AAA"/>
    <property type="match status" value="1"/>
</dbReference>
<dbReference type="InterPro" id="IPR003593">
    <property type="entry name" value="AAA+_ATPase"/>
</dbReference>
<protein>
    <recommendedName>
        <fullName evidence="10">Origin recognition complex subunit 1</fullName>
    </recommendedName>
</protein>
<dbReference type="FunFam" id="3.40.50.300:FF:000199">
    <property type="entry name" value="Origin recognition complex subunit 1"/>
    <property type="match status" value="1"/>
</dbReference>
<feature type="compositionally biased region" description="Acidic residues" evidence="11">
    <location>
        <begin position="280"/>
        <end position="308"/>
    </location>
</feature>
<gene>
    <name evidence="13" type="ORF">Kpol_1001p11</name>
</gene>
<feature type="region of interest" description="Disordered" evidence="11">
    <location>
        <begin position="218"/>
        <end position="356"/>
    </location>
</feature>
<keyword evidence="6 10" id="KW-0067">ATP-binding</keyword>
<dbReference type="PROSITE" id="PS51038">
    <property type="entry name" value="BAH"/>
    <property type="match status" value="1"/>
</dbReference>
<dbReference type="PANTHER" id="PTHR10763:SF23">
    <property type="entry name" value="ORIGIN RECOGNITION COMPLEX SUBUNIT 1"/>
    <property type="match status" value="1"/>
</dbReference>
<dbReference type="eggNOG" id="KOG1514">
    <property type="taxonomic scope" value="Eukaryota"/>
</dbReference>
<keyword evidence="4" id="KW-0479">Metal-binding</keyword>
<dbReference type="AlphaFoldDB" id="A7TNP8"/>
<dbReference type="CDD" id="cd00009">
    <property type="entry name" value="AAA"/>
    <property type="match status" value="1"/>
</dbReference>
<dbReference type="GO" id="GO:0005656">
    <property type="term" value="C:nuclear pre-replicative complex"/>
    <property type="evidence" value="ECO:0007669"/>
    <property type="project" value="EnsemblFungi"/>
</dbReference>
<dbReference type="OrthoDB" id="1926878at2759"/>
<evidence type="ECO:0000313" key="13">
    <source>
        <dbReference type="EMBL" id="EDO16099.1"/>
    </source>
</evidence>
<organism evidence="14">
    <name type="scientific">Vanderwaltozyma polyspora (strain ATCC 22028 / DSM 70294 / BCRC 21397 / CBS 2163 / NBRC 10782 / NRRL Y-8283 / UCD 57-17)</name>
    <name type="common">Kluyveromyces polysporus</name>
    <dbReference type="NCBI Taxonomy" id="436907"/>
    <lineage>
        <taxon>Eukaryota</taxon>
        <taxon>Fungi</taxon>
        <taxon>Dikarya</taxon>
        <taxon>Ascomycota</taxon>
        <taxon>Saccharomycotina</taxon>
        <taxon>Saccharomycetes</taxon>
        <taxon>Saccharomycetales</taxon>
        <taxon>Saccharomycetaceae</taxon>
        <taxon>Vanderwaltozyma</taxon>
    </lineage>
</organism>
<dbReference type="InterPro" id="IPR043151">
    <property type="entry name" value="BAH_sf"/>
</dbReference>
<dbReference type="Gene3D" id="3.40.50.300">
    <property type="entry name" value="P-loop containing nucleotide triphosphate hydrolases"/>
    <property type="match status" value="1"/>
</dbReference>
<dbReference type="KEGG" id="vpo:Kpol_1001p11"/>
<keyword evidence="7" id="KW-0460">Magnesium</keyword>
<keyword evidence="9 10" id="KW-0539">Nucleus</keyword>
<dbReference type="STRING" id="436907.A7TNP8"/>
<evidence type="ECO:0000256" key="7">
    <source>
        <dbReference type="ARBA" id="ARBA00022842"/>
    </source>
</evidence>
<dbReference type="GO" id="GO:0034728">
    <property type="term" value="P:nucleosome organization"/>
    <property type="evidence" value="ECO:0007669"/>
    <property type="project" value="EnsemblFungi"/>
</dbReference>
<keyword evidence="3 10" id="KW-0235">DNA replication</keyword>
<evidence type="ECO:0000256" key="11">
    <source>
        <dbReference type="SAM" id="MobiDB-lite"/>
    </source>
</evidence>
<dbReference type="GO" id="GO:0046872">
    <property type="term" value="F:metal ion binding"/>
    <property type="evidence" value="ECO:0007669"/>
    <property type="project" value="UniProtKB-KW"/>
</dbReference>
<dbReference type="InterPro" id="IPR041083">
    <property type="entry name" value="AAA_lid_10"/>
</dbReference>
<evidence type="ECO:0000256" key="3">
    <source>
        <dbReference type="ARBA" id="ARBA00022705"/>
    </source>
</evidence>
<evidence type="ECO:0000313" key="14">
    <source>
        <dbReference type="Proteomes" id="UP000000267"/>
    </source>
</evidence>
<evidence type="ECO:0000256" key="4">
    <source>
        <dbReference type="ARBA" id="ARBA00022723"/>
    </source>
</evidence>
<dbReference type="OMA" id="IMYNFFN"/>
<dbReference type="GO" id="GO:0033314">
    <property type="term" value="P:mitotic DNA replication checkpoint signaling"/>
    <property type="evidence" value="ECO:0007669"/>
    <property type="project" value="TreeGrafter"/>
</dbReference>
<dbReference type="GO" id="GO:0031261">
    <property type="term" value="C:DNA replication preinitiation complex"/>
    <property type="evidence" value="ECO:0007669"/>
    <property type="project" value="EnsemblFungi"/>
</dbReference>
<feature type="compositionally biased region" description="Basic and acidic residues" evidence="11">
    <location>
        <begin position="239"/>
        <end position="248"/>
    </location>
</feature>
<evidence type="ECO:0000256" key="10">
    <source>
        <dbReference type="RuleBase" id="RU365058"/>
    </source>
</evidence>
<keyword evidence="14" id="KW-1185">Reference proteome</keyword>
<dbReference type="InterPro" id="IPR048867">
    <property type="entry name" value="WHD_ORC1"/>
</dbReference>
<accession>A7TNP8</accession>
<evidence type="ECO:0000256" key="5">
    <source>
        <dbReference type="ARBA" id="ARBA00022741"/>
    </source>
</evidence>
<dbReference type="GO" id="GO:0005524">
    <property type="term" value="F:ATP binding"/>
    <property type="evidence" value="ECO:0007669"/>
    <property type="project" value="UniProtKB-KW"/>
</dbReference>
<dbReference type="GO" id="GO:0031491">
    <property type="term" value="F:nucleosome binding"/>
    <property type="evidence" value="ECO:0007669"/>
    <property type="project" value="EnsemblFungi"/>
</dbReference>
<dbReference type="GO" id="GO:0006270">
    <property type="term" value="P:DNA replication initiation"/>
    <property type="evidence" value="ECO:0007669"/>
    <property type="project" value="EnsemblFungi"/>
</dbReference>
<evidence type="ECO:0000256" key="8">
    <source>
        <dbReference type="ARBA" id="ARBA00023125"/>
    </source>
</evidence>
<comment type="similarity">
    <text evidence="2 10">Belongs to the ORC1 family.</text>
</comment>
<evidence type="ECO:0000256" key="9">
    <source>
        <dbReference type="ARBA" id="ARBA00023242"/>
    </source>
</evidence>
<comment type="function">
    <text evidence="10">Component of the origin recognition complex (ORC) that binds origins of replication. DNA-binding is ATP-dependent, however specific DNA sequences that define origins of replication have not been identified so far. ORC is required to assemble the pre-replication complex necessary to initiate DNA replication.</text>
</comment>
<comment type="subcellular location">
    <subcellularLocation>
        <location evidence="1 10">Nucleus</location>
    </subcellularLocation>
</comment>
<dbReference type="InterPro" id="IPR027417">
    <property type="entry name" value="P-loop_NTPase"/>
</dbReference>
<dbReference type="GO" id="GO:0030466">
    <property type="term" value="P:silent mating-type cassette heterochromatin formation"/>
    <property type="evidence" value="ECO:0007669"/>
    <property type="project" value="EnsemblFungi"/>
</dbReference>
<keyword evidence="5 10" id="KW-0547">Nucleotide-binding</keyword>
<dbReference type="InterPro" id="IPR003959">
    <property type="entry name" value="ATPase_AAA_core"/>
</dbReference>